<dbReference type="HOGENOM" id="CLU_2528419_0_0_1"/>
<organism evidence="1 2">
    <name type="scientific">Pseudocercospora fijiensis (strain CIRAD86)</name>
    <name type="common">Black leaf streak disease fungus</name>
    <name type="synonym">Mycosphaerella fijiensis</name>
    <dbReference type="NCBI Taxonomy" id="383855"/>
    <lineage>
        <taxon>Eukaryota</taxon>
        <taxon>Fungi</taxon>
        <taxon>Dikarya</taxon>
        <taxon>Ascomycota</taxon>
        <taxon>Pezizomycotina</taxon>
        <taxon>Dothideomycetes</taxon>
        <taxon>Dothideomycetidae</taxon>
        <taxon>Mycosphaerellales</taxon>
        <taxon>Mycosphaerellaceae</taxon>
        <taxon>Pseudocercospora</taxon>
    </lineage>
</organism>
<evidence type="ECO:0000313" key="1">
    <source>
        <dbReference type="EMBL" id="EME79986.1"/>
    </source>
</evidence>
<dbReference type="VEuPathDB" id="FungiDB:MYCFIDRAFT_204406"/>
<dbReference type="RefSeq" id="XP_007929068.1">
    <property type="nucleotide sequence ID" value="XM_007930877.1"/>
</dbReference>
<dbReference type="EMBL" id="KB446561">
    <property type="protein sequence ID" value="EME79986.1"/>
    <property type="molecule type" value="Genomic_DNA"/>
</dbReference>
<proteinExistence type="predicted"/>
<sequence>MIALLRKLIRDHRIEQRGEGNPIPDMLQTAWAIRAIKRTHEIALRNGNAQDADWLADTFGENVQFWSLSSGGIAASGKLPRSKT</sequence>
<dbReference type="GeneID" id="19336269"/>
<reference evidence="1 2" key="1">
    <citation type="journal article" date="2012" name="PLoS Pathog.">
        <title>Diverse lifestyles and strategies of plant pathogenesis encoded in the genomes of eighteen Dothideomycetes fungi.</title>
        <authorList>
            <person name="Ohm R.A."/>
            <person name="Feau N."/>
            <person name="Henrissat B."/>
            <person name="Schoch C.L."/>
            <person name="Horwitz B.A."/>
            <person name="Barry K.W."/>
            <person name="Condon B.J."/>
            <person name="Copeland A.C."/>
            <person name="Dhillon B."/>
            <person name="Glaser F."/>
            <person name="Hesse C.N."/>
            <person name="Kosti I."/>
            <person name="LaButti K."/>
            <person name="Lindquist E.A."/>
            <person name="Lucas S."/>
            <person name="Salamov A.A."/>
            <person name="Bradshaw R.E."/>
            <person name="Ciuffetti L."/>
            <person name="Hamelin R.C."/>
            <person name="Kema G.H.J."/>
            <person name="Lawrence C."/>
            <person name="Scott J.A."/>
            <person name="Spatafora J.W."/>
            <person name="Turgeon B.G."/>
            <person name="de Wit P.J.G.M."/>
            <person name="Zhong S."/>
            <person name="Goodwin S.B."/>
            <person name="Grigoriev I.V."/>
        </authorList>
    </citation>
    <scope>NUCLEOTIDE SEQUENCE [LARGE SCALE GENOMIC DNA]</scope>
    <source>
        <strain evidence="1 2">CIRAD86</strain>
    </source>
</reference>
<dbReference type="AlphaFoldDB" id="M3A5T2"/>
<name>M3A5T2_PSEFD</name>
<keyword evidence="2" id="KW-1185">Reference proteome</keyword>
<evidence type="ECO:0000313" key="2">
    <source>
        <dbReference type="Proteomes" id="UP000016932"/>
    </source>
</evidence>
<protein>
    <submittedName>
        <fullName evidence="1">Uncharacterized protein</fullName>
    </submittedName>
</protein>
<gene>
    <name evidence="1" type="ORF">MYCFIDRAFT_204406</name>
</gene>
<dbReference type="Proteomes" id="UP000016932">
    <property type="component" value="Unassembled WGS sequence"/>
</dbReference>
<dbReference type="KEGG" id="pfj:MYCFIDRAFT_204406"/>
<accession>M3A5T2</accession>